<feature type="region of interest" description="Disordered" evidence="2">
    <location>
        <begin position="63"/>
        <end position="132"/>
    </location>
</feature>
<feature type="compositionally biased region" description="Low complexity" evidence="2">
    <location>
        <begin position="74"/>
        <end position="105"/>
    </location>
</feature>
<proteinExistence type="predicted"/>
<gene>
    <name evidence="3" type="ORF">OG626_35250</name>
</gene>
<accession>A0AAU3H6R3</accession>
<organism evidence="3">
    <name type="scientific">Streptomyces sp. NBC_01401</name>
    <dbReference type="NCBI Taxonomy" id="2903854"/>
    <lineage>
        <taxon>Bacteria</taxon>
        <taxon>Bacillati</taxon>
        <taxon>Actinomycetota</taxon>
        <taxon>Actinomycetes</taxon>
        <taxon>Kitasatosporales</taxon>
        <taxon>Streptomycetaceae</taxon>
        <taxon>Streptomyces</taxon>
    </lineage>
</organism>
<dbReference type="EMBL" id="CP109535">
    <property type="protein sequence ID" value="WTY99792.1"/>
    <property type="molecule type" value="Genomic_DNA"/>
</dbReference>
<protein>
    <recommendedName>
        <fullName evidence="4">Regulatory protein</fullName>
    </recommendedName>
</protein>
<evidence type="ECO:0000313" key="3">
    <source>
        <dbReference type="EMBL" id="WTY99792.1"/>
    </source>
</evidence>
<keyword evidence="1" id="KW-0175">Coiled coil</keyword>
<sequence length="211" mass="21887">MSENTPTSGISADYAQRITDDLAANRGEQDRARAELTRLQDELIQLEEGEQVLVKMQEVLGGAGKPAARKGKAGKAAASVPAARRAKGGTAAKKGGGASKSQAKAEPQTSAGGTAKPKTGETAAPKKAGEPTWRELVTAYLADQREPKSAAEVATALSEANPQRATQVTVVRNTLEQGVAHGLLERSKQGRSVYYSPVPAAKAAKVSAEAK</sequence>
<feature type="coiled-coil region" evidence="1">
    <location>
        <begin position="22"/>
        <end position="49"/>
    </location>
</feature>
<dbReference type="AlphaFoldDB" id="A0AAU3H6R3"/>
<evidence type="ECO:0000256" key="1">
    <source>
        <dbReference type="SAM" id="Coils"/>
    </source>
</evidence>
<name>A0AAU3H6R3_9ACTN</name>
<evidence type="ECO:0008006" key="4">
    <source>
        <dbReference type="Google" id="ProtNLM"/>
    </source>
</evidence>
<reference evidence="3" key="1">
    <citation type="submission" date="2022-10" db="EMBL/GenBank/DDBJ databases">
        <title>The complete genomes of actinobacterial strains from the NBC collection.</title>
        <authorList>
            <person name="Joergensen T.S."/>
            <person name="Alvarez Arevalo M."/>
            <person name="Sterndorff E.B."/>
            <person name="Faurdal D."/>
            <person name="Vuksanovic O."/>
            <person name="Mourched A.-S."/>
            <person name="Charusanti P."/>
            <person name="Shaw S."/>
            <person name="Blin K."/>
            <person name="Weber T."/>
        </authorList>
    </citation>
    <scope>NUCLEOTIDE SEQUENCE</scope>
    <source>
        <strain evidence="3">NBC_01401</strain>
    </source>
</reference>
<evidence type="ECO:0000256" key="2">
    <source>
        <dbReference type="SAM" id="MobiDB-lite"/>
    </source>
</evidence>